<dbReference type="GO" id="GO:0000976">
    <property type="term" value="F:transcription cis-regulatory region binding"/>
    <property type="evidence" value="ECO:0007669"/>
    <property type="project" value="TreeGrafter"/>
</dbReference>
<feature type="domain" description="HTH tetR-type" evidence="5">
    <location>
        <begin position="11"/>
        <end position="69"/>
    </location>
</feature>
<comment type="caution">
    <text evidence="6">The sequence shown here is derived from an EMBL/GenBank/DDBJ whole genome shotgun (WGS) entry which is preliminary data.</text>
</comment>
<organism evidence="6 7">
    <name type="scientific">Frankia nepalensis</name>
    <dbReference type="NCBI Taxonomy" id="1836974"/>
    <lineage>
        <taxon>Bacteria</taxon>
        <taxon>Bacillati</taxon>
        <taxon>Actinomycetota</taxon>
        <taxon>Actinomycetes</taxon>
        <taxon>Frankiales</taxon>
        <taxon>Frankiaceae</taxon>
        <taxon>Frankia</taxon>
    </lineage>
</organism>
<evidence type="ECO:0000256" key="1">
    <source>
        <dbReference type="ARBA" id="ARBA00023015"/>
    </source>
</evidence>
<keyword evidence="3" id="KW-0804">Transcription</keyword>
<accession>A0A937UTE6</accession>
<dbReference type="InterPro" id="IPR036271">
    <property type="entry name" value="Tet_transcr_reg_TetR-rel_C_sf"/>
</dbReference>
<reference evidence="6" key="1">
    <citation type="submission" date="2020-12" db="EMBL/GenBank/DDBJ databases">
        <title>Genomic characterization of non-nitrogen-fixing Frankia strains.</title>
        <authorList>
            <person name="Carlos-Shanley C."/>
            <person name="Guerra T."/>
            <person name="Hahn D."/>
        </authorList>
    </citation>
    <scope>NUCLEOTIDE SEQUENCE</scope>
    <source>
        <strain evidence="6">CN6</strain>
    </source>
</reference>
<dbReference type="AlphaFoldDB" id="A0A937UTE6"/>
<dbReference type="Pfam" id="PF00440">
    <property type="entry name" value="TetR_N"/>
    <property type="match status" value="1"/>
</dbReference>
<dbReference type="Gene3D" id="1.10.357.10">
    <property type="entry name" value="Tetracycline Repressor, domain 2"/>
    <property type="match status" value="1"/>
</dbReference>
<feature type="DNA-binding region" description="H-T-H motif" evidence="4">
    <location>
        <begin position="32"/>
        <end position="51"/>
    </location>
</feature>
<evidence type="ECO:0000256" key="3">
    <source>
        <dbReference type="ARBA" id="ARBA00023163"/>
    </source>
</evidence>
<dbReference type="InterPro" id="IPR050109">
    <property type="entry name" value="HTH-type_TetR-like_transc_reg"/>
</dbReference>
<evidence type="ECO:0000259" key="5">
    <source>
        <dbReference type="PROSITE" id="PS50977"/>
    </source>
</evidence>
<dbReference type="InterPro" id="IPR009057">
    <property type="entry name" value="Homeodomain-like_sf"/>
</dbReference>
<dbReference type="GO" id="GO:0003700">
    <property type="term" value="F:DNA-binding transcription factor activity"/>
    <property type="evidence" value="ECO:0007669"/>
    <property type="project" value="TreeGrafter"/>
</dbReference>
<sequence length="202" mass="21845">MDAKPTSSARSRTERAIVTAAVGVWVRDRTATLPQIAEAAQVGRTTLHRYFPERDGLLRAAVEHALEAVGRAIAEAEPDRGHPLEAMRRVVAALASVSEAIMFVFGDQALMRDVVPTADPDPPTPRDPVIDLIRRGQAEGVFDDQLSAEWLQQVLWAVSYTAFEQVELGALAKFDVAATVSRTLEQGITTRAGCGADPEARS</sequence>
<protein>
    <submittedName>
        <fullName evidence="6">TetR/AcrR family transcriptional regulator</fullName>
    </submittedName>
</protein>
<dbReference type="SUPFAM" id="SSF46689">
    <property type="entry name" value="Homeodomain-like"/>
    <property type="match status" value="1"/>
</dbReference>
<name>A0A937UTE6_9ACTN</name>
<dbReference type="PROSITE" id="PS50977">
    <property type="entry name" value="HTH_TETR_2"/>
    <property type="match status" value="1"/>
</dbReference>
<gene>
    <name evidence="6" type="ORF">I7412_38930</name>
</gene>
<dbReference type="InterPro" id="IPR001647">
    <property type="entry name" value="HTH_TetR"/>
</dbReference>
<proteinExistence type="predicted"/>
<dbReference type="Proteomes" id="UP000604475">
    <property type="component" value="Unassembled WGS sequence"/>
</dbReference>
<keyword evidence="2 4" id="KW-0238">DNA-binding</keyword>
<dbReference type="PANTHER" id="PTHR30055">
    <property type="entry name" value="HTH-TYPE TRANSCRIPTIONAL REGULATOR RUTR"/>
    <property type="match status" value="1"/>
</dbReference>
<evidence type="ECO:0000256" key="4">
    <source>
        <dbReference type="PROSITE-ProRule" id="PRU00335"/>
    </source>
</evidence>
<keyword evidence="1" id="KW-0805">Transcription regulation</keyword>
<dbReference type="PANTHER" id="PTHR30055:SF234">
    <property type="entry name" value="HTH-TYPE TRANSCRIPTIONAL REGULATOR BETI"/>
    <property type="match status" value="1"/>
</dbReference>
<evidence type="ECO:0000256" key="2">
    <source>
        <dbReference type="ARBA" id="ARBA00023125"/>
    </source>
</evidence>
<evidence type="ECO:0000313" key="6">
    <source>
        <dbReference type="EMBL" id="MBL7633028.1"/>
    </source>
</evidence>
<keyword evidence="7" id="KW-1185">Reference proteome</keyword>
<evidence type="ECO:0000313" key="7">
    <source>
        <dbReference type="Proteomes" id="UP000604475"/>
    </source>
</evidence>
<dbReference type="EMBL" id="JAEACQ010000365">
    <property type="protein sequence ID" value="MBL7633028.1"/>
    <property type="molecule type" value="Genomic_DNA"/>
</dbReference>
<dbReference type="RefSeq" id="WP_203006545.1">
    <property type="nucleotide sequence ID" value="NZ_JADWYV010000248.1"/>
</dbReference>
<dbReference type="SUPFAM" id="SSF48498">
    <property type="entry name" value="Tetracyclin repressor-like, C-terminal domain"/>
    <property type="match status" value="1"/>
</dbReference>